<keyword evidence="3" id="KW-1185">Reference proteome</keyword>
<organism evidence="2 3">
    <name type="scientific">Eremothecium cymbalariae (strain CBS 270.75 / DBVPG 7215 / KCTC 17166 / NRRL Y-17582)</name>
    <name type="common">Yeast</name>
    <dbReference type="NCBI Taxonomy" id="931890"/>
    <lineage>
        <taxon>Eukaryota</taxon>
        <taxon>Fungi</taxon>
        <taxon>Dikarya</taxon>
        <taxon>Ascomycota</taxon>
        <taxon>Saccharomycotina</taxon>
        <taxon>Saccharomycetes</taxon>
        <taxon>Saccharomycetales</taxon>
        <taxon>Saccharomycetaceae</taxon>
        <taxon>Eremothecium</taxon>
    </lineage>
</organism>
<dbReference type="GeneID" id="11469527"/>
<proteinExistence type="predicted"/>
<sequence length="71" mass="7840">MRATQLLLSAAKKKSGISIPVELTPLFLAVSVAVCSGCWFSFKHFAYDKSLRLAQNPQLSALDEVLKKDEE</sequence>
<dbReference type="eggNOG" id="ENOG502S6WH">
    <property type="taxonomic scope" value="Eukaryota"/>
</dbReference>
<dbReference type="RefSeq" id="XP_003647936.1">
    <property type="nucleotide sequence ID" value="XM_003647888.1"/>
</dbReference>
<dbReference type="OrthoDB" id="202195at2759"/>
<dbReference type="OMA" id="TYRHFAH"/>
<evidence type="ECO:0000313" key="3">
    <source>
        <dbReference type="Proteomes" id="UP000006790"/>
    </source>
</evidence>
<keyword evidence="1" id="KW-0472">Membrane</keyword>
<dbReference type="HOGENOM" id="CLU_180937_0_0_1"/>
<dbReference type="EMBL" id="CP002503">
    <property type="protein sequence ID" value="AET41119.1"/>
    <property type="molecule type" value="Genomic_DNA"/>
</dbReference>
<keyword evidence="1" id="KW-0812">Transmembrane</keyword>
<dbReference type="GO" id="GO:0031333">
    <property type="term" value="P:negative regulation of protein-containing complex assembly"/>
    <property type="evidence" value="ECO:0007669"/>
    <property type="project" value="EnsemblFungi"/>
</dbReference>
<reference evidence="3" key="1">
    <citation type="journal article" date="2012" name="G3 (Bethesda)">
        <title>Pichia sorbitophila, an interspecies yeast hybrid reveals early steps of genome resolution following polyploidization.</title>
        <authorList>
            <person name="Leh Louis V."/>
            <person name="Despons L."/>
            <person name="Friedrich A."/>
            <person name="Martin T."/>
            <person name="Durrens P."/>
            <person name="Casaregola S."/>
            <person name="Neuveglise C."/>
            <person name="Fairhead C."/>
            <person name="Marck C."/>
            <person name="Cruz J.A."/>
            <person name="Straub M.L."/>
            <person name="Kugler V."/>
            <person name="Sacerdot C."/>
            <person name="Uzunov Z."/>
            <person name="Thierry A."/>
            <person name="Weiss S."/>
            <person name="Bleykasten C."/>
            <person name="De Montigny J."/>
            <person name="Jacques N."/>
            <person name="Jung P."/>
            <person name="Lemaire M."/>
            <person name="Mallet S."/>
            <person name="Morel G."/>
            <person name="Richard G.F."/>
            <person name="Sarkar A."/>
            <person name="Savel G."/>
            <person name="Schacherer J."/>
            <person name="Seret M.L."/>
            <person name="Talla E."/>
            <person name="Samson G."/>
            <person name="Jubin C."/>
            <person name="Poulain J."/>
            <person name="Vacherie B."/>
            <person name="Barbe V."/>
            <person name="Pelletier E."/>
            <person name="Sherman D.J."/>
            <person name="Westhof E."/>
            <person name="Weissenbach J."/>
            <person name="Baret P.V."/>
            <person name="Wincker P."/>
            <person name="Gaillardin C."/>
            <person name="Dujon B."/>
            <person name="Souciet J.L."/>
        </authorList>
    </citation>
    <scope>NUCLEOTIDE SEQUENCE [LARGE SCALE GENOMIC DNA]</scope>
    <source>
        <strain evidence="3">CBS 270.75 / DBVPG 7215 / KCTC 17166 / NRRL Y-17582</strain>
    </source>
</reference>
<keyword evidence="1" id="KW-1133">Transmembrane helix</keyword>
<evidence type="ECO:0000256" key="1">
    <source>
        <dbReference type="SAM" id="Phobius"/>
    </source>
</evidence>
<dbReference type="Proteomes" id="UP000006790">
    <property type="component" value="Chromosome 7"/>
</dbReference>
<evidence type="ECO:0000313" key="2">
    <source>
        <dbReference type="EMBL" id="AET41119.1"/>
    </source>
</evidence>
<name>G8JWA4_ERECY</name>
<feature type="transmembrane region" description="Helical" evidence="1">
    <location>
        <begin position="26"/>
        <end position="42"/>
    </location>
</feature>
<accession>G8JWA4</accession>
<dbReference type="KEGG" id="erc:Ecym_7277"/>
<dbReference type="InParanoid" id="G8JWA4"/>
<dbReference type="GO" id="GO:0005743">
    <property type="term" value="C:mitochondrial inner membrane"/>
    <property type="evidence" value="ECO:0007669"/>
    <property type="project" value="EnsemblFungi"/>
</dbReference>
<dbReference type="FunCoup" id="G8JWA4">
    <property type="interactions" value="107"/>
</dbReference>
<dbReference type="AlphaFoldDB" id="G8JWA4"/>
<protein>
    <submittedName>
        <fullName evidence="2">Uncharacterized protein</fullName>
    </submittedName>
</protein>
<gene>
    <name evidence="2" type="ordered locus">Ecym_7277</name>
</gene>